<dbReference type="SUPFAM" id="SSF49879">
    <property type="entry name" value="SMAD/FHA domain"/>
    <property type="match status" value="1"/>
</dbReference>
<dbReference type="GO" id="GO:0008270">
    <property type="term" value="F:zinc ion binding"/>
    <property type="evidence" value="ECO:0007669"/>
    <property type="project" value="UniProtKB-KW"/>
</dbReference>
<dbReference type="InterPro" id="IPR042803">
    <property type="entry name" value="TCF19"/>
</dbReference>
<gene>
    <name evidence="8" type="ORF">OS493_019301</name>
</gene>
<evidence type="ECO:0000256" key="6">
    <source>
        <dbReference type="SAM" id="MobiDB-lite"/>
    </source>
</evidence>
<dbReference type="Gene3D" id="3.30.40.10">
    <property type="entry name" value="Zinc/RING finger domain, C3HC4 (zinc finger)"/>
    <property type="match status" value="1"/>
</dbReference>
<feature type="region of interest" description="Disordered" evidence="6">
    <location>
        <begin position="123"/>
        <end position="165"/>
    </location>
</feature>
<dbReference type="Gene3D" id="2.60.200.20">
    <property type="match status" value="1"/>
</dbReference>
<keyword evidence="4" id="KW-0862">Zinc</keyword>
<proteinExistence type="predicted"/>
<evidence type="ECO:0000256" key="4">
    <source>
        <dbReference type="ARBA" id="ARBA00022833"/>
    </source>
</evidence>
<dbReference type="AlphaFoldDB" id="A0A9X0CER1"/>
<evidence type="ECO:0000313" key="8">
    <source>
        <dbReference type="EMBL" id="KAJ7331707.1"/>
    </source>
</evidence>
<dbReference type="InterPro" id="IPR011011">
    <property type="entry name" value="Znf_FYVE_PHD"/>
</dbReference>
<dbReference type="PANTHER" id="PTHR15464:SF1">
    <property type="entry name" value="TRANSCRIPTION FACTOR 19"/>
    <property type="match status" value="1"/>
</dbReference>
<keyword evidence="5" id="KW-0539">Nucleus</keyword>
<evidence type="ECO:0000256" key="5">
    <source>
        <dbReference type="ARBA" id="ARBA00023242"/>
    </source>
</evidence>
<evidence type="ECO:0000313" key="9">
    <source>
        <dbReference type="Proteomes" id="UP001163046"/>
    </source>
</evidence>
<dbReference type="Pfam" id="PF00498">
    <property type="entry name" value="FHA"/>
    <property type="match status" value="1"/>
</dbReference>
<dbReference type="InterPro" id="IPR019787">
    <property type="entry name" value="Znf_PHD-finger"/>
</dbReference>
<dbReference type="InterPro" id="IPR008984">
    <property type="entry name" value="SMAD_FHA_dom_sf"/>
</dbReference>
<comment type="subcellular location">
    <subcellularLocation>
        <location evidence="1">Nucleus</location>
    </subcellularLocation>
</comment>
<feature type="compositionally biased region" description="Polar residues" evidence="6">
    <location>
        <begin position="270"/>
        <end position="283"/>
    </location>
</feature>
<keyword evidence="3" id="KW-0863">Zinc-finger</keyword>
<dbReference type="Proteomes" id="UP001163046">
    <property type="component" value="Unassembled WGS sequence"/>
</dbReference>
<comment type="caution">
    <text evidence="8">The sequence shown here is derived from an EMBL/GenBank/DDBJ whole genome shotgun (WGS) entry which is preliminary data.</text>
</comment>
<feature type="domain" description="FHA" evidence="7">
    <location>
        <begin position="40"/>
        <end position="98"/>
    </location>
</feature>
<feature type="compositionally biased region" description="Basic and acidic residues" evidence="6">
    <location>
        <begin position="285"/>
        <end position="301"/>
    </location>
</feature>
<name>A0A9X0CER1_9CNID</name>
<evidence type="ECO:0000259" key="7">
    <source>
        <dbReference type="PROSITE" id="PS50006"/>
    </source>
</evidence>
<sequence length="394" mass="43376">MPLVDNSVAGDRSSFRLRRIGTPATFPGISDTFKINKEITVVGRNPSSSDIFLDSNKNKVMISRLHARILTDKDNAGKQTFKISDTSLNGTYVNDVKIADSCDLQPGDTVTFGHLRGAVLTPGFEKYPSTPPNKKQRLSDDIPTSPEFQRKVQTPSRPHVLKPAGPKTPLVPAALMPDLSAFLTPVTPGHLAASPTDKCRLPDSIHHTKQKWRQHFVSESSDSEQSDDDLKAYAAAAGDAMDDSDEDIFSVQLPDSPESYDEPGTHCEAMNSSATETSCQPPMQDNREGAKESTDVKELHTGPKKVAGKRPRKRNLTYKKAARKSSRSSESGQDQDNFMYNTCASVDCIHPHDNEKLVDWVQCDDCDDWYHVKCTGLTLKSVQPKSAKFHCGCV</sequence>
<dbReference type="EMBL" id="MU827788">
    <property type="protein sequence ID" value="KAJ7331707.1"/>
    <property type="molecule type" value="Genomic_DNA"/>
</dbReference>
<keyword evidence="2" id="KW-0479">Metal-binding</keyword>
<evidence type="ECO:0000256" key="1">
    <source>
        <dbReference type="ARBA" id="ARBA00004123"/>
    </source>
</evidence>
<feature type="region of interest" description="Disordered" evidence="6">
    <location>
        <begin position="249"/>
        <end position="336"/>
    </location>
</feature>
<dbReference type="GO" id="GO:0010468">
    <property type="term" value="P:regulation of gene expression"/>
    <property type="evidence" value="ECO:0007669"/>
    <property type="project" value="InterPro"/>
</dbReference>
<organism evidence="8 9">
    <name type="scientific">Desmophyllum pertusum</name>
    <dbReference type="NCBI Taxonomy" id="174260"/>
    <lineage>
        <taxon>Eukaryota</taxon>
        <taxon>Metazoa</taxon>
        <taxon>Cnidaria</taxon>
        <taxon>Anthozoa</taxon>
        <taxon>Hexacorallia</taxon>
        <taxon>Scleractinia</taxon>
        <taxon>Caryophylliina</taxon>
        <taxon>Caryophylliidae</taxon>
        <taxon>Desmophyllum</taxon>
    </lineage>
</organism>
<reference evidence="8" key="1">
    <citation type="submission" date="2023-01" db="EMBL/GenBank/DDBJ databases">
        <title>Genome assembly of the deep-sea coral Lophelia pertusa.</title>
        <authorList>
            <person name="Herrera S."/>
            <person name="Cordes E."/>
        </authorList>
    </citation>
    <scope>NUCLEOTIDE SEQUENCE</scope>
    <source>
        <strain evidence="8">USNM1676648</strain>
        <tissue evidence="8">Polyp</tissue>
    </source>
</reference>
<dbReference type="PROSITE" id="PS50006">
    <property type="entry name" value="FHA_DOMAIN"/>
    <property type="match status" value="1"/>
</dbReference>
<dbReference type="SMART" id="SM00240">
    <property type="entry name" value="FHA"/>
    <property type="match status" value="1"/>
</dbReference>
<accession>A0A9X0CER1</accession>
<protein>
    <recommendedName>
        <fullName evidence="7">FHA domain-containing protein</fullName>
    </recommendedName>
</protein>
<keyword evidence="9" id="KW-1185">Reference proteome</keyword>
<feature type="compositionally biased region" description="Basic residues" evidence="6">
    <location>
        <begin position="302"/>
        <end position="326"/>
    </location>
</feature>
<dbReference type="InterPro" id="IPR000253">
    <property type="entry name" value="FHA_dom"/>
</dbReference>
<dbReference type="OrthoDB" id="5961910at2759"/>
<dbReference type="InterPro" id="IPR013083">
    <property type="entry name" value="Znf_RING/FYVE/PHD"/>
</dbReference>
<evidence type="ECO:0000256" key="2">
    <source>
        <dbReference type="ARBA" id="ARBA00022723"/>
    </source>
</evidence>
<evidence type="ECO:0000256" key="3">
    <source>
        <dbReference type="ARBA" id="ARBA00022771"/>
    </source>
</evidence>
<dbReference type="Pfam" id="PF00628">
    <property type="entry name" value="PHD"/>
    <property type="match status" value="1"/>
</dbReference>
<dbReference type="SUPFAM" id="SSF57903">
    <property type="entry name" value="FYVE/PHD zinc finger"/>
    <property type="match status" value="1"/>
</dbReference>
<dbReference type="GO" id="GO:0005634">
    <property type="term" value="C:nucleus"/>
    <property type="evidence" value="ECO:0007669"/>
    <property type="project" value="UniProtKB-SubCell"/>
</dbReference>
<dbReference type="PANTHER" id="PTHR15464">
    <property type="entry name" value="TRANSCRIPTION FACTOR 19"/>
    <property type="match status" value="1"/>
</dbReference>